<proteinExistence type="predicted"/>
<organism evidence="2 3">
    <name type="scientific">Pterulicium gracile</name>
    <dbReference type="NCBI Taxonomy" id="1884261"/>
    <lineage>
        <taxon>Eukaryota</taxon>
        <taxon>Fungi</taxon>
        <taxon>Dikarya</taxon>
        <taxon>Basidiomycota</taxon>
        <taxon>Agaricomycotina</taxon>
        <taxon>Agaricomycetes</taxon>
        <taxon>Agaricomycetidae</taxon>
        <taxon>Agaricales</taxon>
        <taxon>Pleurotineae</taxon>
        <taxon>Pterulaceae</taxon>
        <taxon>Pterulicium</taxon>
    </lineage>
</organism>
<feature type="region of interest" description="Disordered" evidence="1">
    <location>
        <begin position="1"/>
        <end position="20"/>
    </location>
</feature>
<feature type="compositionally biased region" description="Low complexity" evidence="1">
    <location>
        <begin position="41"/>
        <end position="53"/>
    </location>
</feature>
<evidence type="ECO:0000313" key="3">
    <source>
        <dbReference type="Proteomes" id="UP000305067"/>
    </source>
</evidence>
<protein>
    <submittedName>
        <fullName evidence="2">Uncharacterized protein</fullName>
    </submittedName>
</protein>
<keyword evidence="3" id="KW-1185">Reference proteome</keyword>
<evidence type="ECO:0000313" key="2">
    <source>
        <dbReference type="EMBL" id="TFL05221.1"/>
    </source>
</evidence>
<dbReference type="EMBL" id="ML178817">
    <property type="protein sequence ID" value="TFL05221.1"/>
    <property type="molecule type" value="Genomic_DNA"/>
</dbReference>
<reference evidence="2 3" key="1">
    <citation type="journal article" date="2019" name="Nat. Ecol. Evol.">
        <title>Megaphylogeny resolves global patterns of mushroom evolution.</title>
        <authorList>
            <person name="Varga T."/>
            <person name="Krizsan K."/>
            <person name="Foldi C."/>
            <person name="Dima B."/>
            <person name="Sanchez-Garcia M."/>
            <person name="Sanchez-Ramirez S."/>
            <person name="Szollosi G.J."/>
            <person name="Szarkandi J.G."/>
            <person name="Papp V."/>
            <person name="Albert L."/>
            <person name="Andreopoulos W."/>
            <person name="Angelini C."/>
            <person name="Antonin V."/>
            <person name="Barry K.W."/>
            <person name="Bougher N.L."/>
            <person name="Buchanan P."/>
            <person name="Buyck B."/>
            <person name="Bense V."/>
            <person name="Catcheside P."/>
            <person name="Chovatia M."/>
            <person name="Cooper J."/>
            <person name="Damon W."/>
            <person name="Desjardin D."/>
            <person name="Finy P."/>
            <person name="Geml J."/>
            <person name="Haridas S."/>
            <person name="Hughes K."/>
            <person name="Justo A."/>
            <person name="Karasinski D."/>
            <person name="Kautmanova I."/>
            <person name="Kiss B."/>
            <person name="Kocsube S."/>
            <person name="Kotiranta H."/>
            <person name="LaButti K.M."/>
            <person name="Lechner B.E."/>
            <person name="Liimatainen K."/>
            <person name="Lipzen A."/>
            <person name="Lukacs Z."/>
            <person name="Mihaltcheva S."/>
            <person name="Morgado L.N."/>
            <person name="Niskanen T."/>
            <person name="Noordeloos M.E."/>
            <person name="Ohm R.A."/>
            <person name="Ortiz-Santana B."/>
            <person name="Ovrebo C."/>
            <person name="Racz N."/>
            <person name="Riley R."/>
            <person name="Savchenko A."/>
            <person name="Shiryaev A."/>
            <person name="Soop K."/>
            <person name="Spirin V."/>
            <person name="Szebenyi C."/>
            <person name="Tomsovsky M."/>
            <person name="Tulloss R.E."/>
            <person name="Uehling J."/>
            <person name="Grigoriev I.V."/>
            <person name="Vagvolgyi C."/>
            <person name="Papp T."/>
            <person name="Martin F.M."/>
            <person name="Miettinen O."/>
            <person name="Hibbett D.S."/>
            <person name="Nagy L.G."/>
        </authorList>
    </citation>
    <scope>NUCLEOTIDE SEQUENCE [LARGE SCALE GENOMIC DNA]</scope>
    <source>
        <strain evidence="2 3">CBS 309.79</strain>
    </source>
</reference>
<gene>
    <name evidence="2" type="ORF">BDV98DRAFT_288624</name>
</gene>
<name>A0A5C3QXE6_9AGAR</name>
<feature type="region of interest" description="Disordered" evidence="1">
    <location>
        <begin position="137"/>
        <end position="167"/>
    </location>
</feature>
<dbReference type="AlphaFoldDB" id="A0A5C3QXE6"/>
<accession>A0A5C3QXE6</accession>
<dbReference type="Proteomes" id="UP000305067">
    <property type="component" value="Unassembled WGS sequence"/>
</dbReference>
<feature type="compositionally biased region" description="Polar residues" evidence="1">
    <location>
        <begin position="54"/>
        <end position="65"/>
    </location>
</feature>
<feature type="region of interest" description="Disordered" evidence="1">
    <location>
        <begin position="41"/>
        <end position="65"/>
    </location>
</feature>
<sequence length="207" mass="22641">MQMQTQHQEMQQAQAAHEAQMQAQQQQMMAQQMAAQQAFFQQQQQQQTPPAQANVNNPWMQGQQQPLVTSPWGLESTQQAPSTASGLGSVISRYRLPAIVLISFLRLSSKNPFLSASSSAASVPSLYTSFSSSSSSLASPPFPPTPSTPSFPPPSPTSASKEPSKFKVDTDQFESIFASRSDGGMDTFGNVGNLRFVLLLFYFNERL</sequence>
<dbReference type="STRING" id="1884261.A0A5C3QXE6"/>
<feature type="compositionally biased region" description="Pro residues" evidence="1">
    <location>
        <begin position="140"/>
        <end position="156"/>
    </location>
</feature>
<evidence type="ECO:0000256" key="1">
    <source>
        <dbReference type="SAM" id="MobiDB-lite"/>
    </source>
</evidence>